<feature type="domain" description="ISXO2-like transposase" evidence="1">
    <location>
        <begin position="152"/>
        <end position="310"/>
    </location>
</feature>
<keyword evidence="3" id="KW-1185">Reference proteome</keyword>
<dbReference type="EMBL" id="JBHSHC010000177">
    <property type="protein sequence ID" value="MFC4770348.1"/>
    <property type="molecule type" value="Genomic_DNA"/>
</dbReference>
<dbReference type="InterPro" id="IPR051354">
    <property type="entry name" value="Transposase_27_IS1"/>
</dbReference>
<dbReference type="RefSeq" id="WP_380029879.1">
    <property type="nucleotide sequence ID" value="NZ_JBHSHC010000177.1"/>
</dbReference>
<evidence type="ECO:0000313" key="3">
    <source>
        <dbReference type="Proteomes" id="UP001596002"/>
    </source>
</evidence>
<dbReference type="PANTHER" id="PTHR33293:SF1">
    <property type="entry name" value="INSERTION ELEMENT IS1 1 PROTEIN INSB-RELATED"/>
    <property type="match status" value="1"/>
</dbReference>
<comment type="caution">
    <text evidence="2">The sequence shown here is derived from an EMBL/GenBank/DDBJ whole genome shotgun (WGS) entry which is preliminary data.</text>
</comment>
<dbReference type="Pfam" id="PF12762">
    <property type="entry name" value="DDE_Tnp_IS1595"/>
    <property type="match status" value="1"/>
</dbReference>
<dbReference type="PANTHER" id="PTHR33293">
    <property type="entry name" value="INSERTION ELEMENT IS1 1 PROTEIN INSB-RELATED"/>
    <property type="match status" value="1"/>
</dbReference>
<feature type="non-terminal residue" evidence="2">
    <location>
        <position position="338"/>
    </location>
</feature>
<protein>
    <submittedName>
        <fullName evidence="2">IS1595 family transposase</fullName>
    </submittedName>
</protein>
<dbReference type="Proteomes" id="UP001596002">
    <property type="component" value="Unassembled WGS sequence"/>
</dbReference>
<proteinExistence type="predicted"/>
<gene>
    <name evidence="2" type="ORF">ACFO8Q_24010</name>
</gene>
<dbReference type="NCBIfam" id="NF033547">
    <property type="entry name" value="transpos_IS1595"/>
    <property type="match status" value="1"/>
</dbReference>
<dbReference type="SMART" id="SM01126">
    <property type="entry name" value="DDE_Tnp_IS1595"/>
    <property type="match status" value="1"/>
</dbReference>
<organism evidence="2 3">
    <name type="scientific">Effusibacillus consociatus</name>
    <dbReference type="NCBI Taxonomy" id="1117041"/>
    <lineage>
        <taxon>Bacteria</taxon>
        <taxon>Bacillati</taxon>
        <taxon>Bacillota</taxon>
        <taxon>Bacilli</taxon>
        <taxon>Bacillales</taxon>
        <taxon>Alicyclobacillaceae</taxon>
        <taxon>Effusibacillus</taxon>
    </lineage>
</organism>
<evidence type="ECO:0000313" key="2">
    <source>
        <dbReference type="EMBL" id="MFC4770348.1"/>
    </source>
</evidence>
<sequence>MSNIPFNRIVDALAGLDEEQRQLLLRLLQEPSAPSTPTSSSKLTSLKDIRDARFHEGLSCPHCLARGRFKKNGTYRGRQRYLCHTCKRTFNDLTGTPVHQTHYLDKWPEYLKCMEQGLSIRKCAQKVGISVPTAFTWRHKILHALSEIKTQSLEGIVEVDETYILHSEKGKRNLPRKARRRGGVAKKRGISNEQVCILVARDRTKQTVSEAVTFGRLDAATLDQVLSSRLQQGVILCTDEEQTFRKYCRERQIQHEKVNPGKKRYVTKEIYHIQNVNAYHERFKSFLATFRGVSTKYLNHYLAWHRFLDQTTSLQPMNRIKELFLDSLMQPMKTVGIR</sequence>
<evidence type="ECO:0000259" key="1">
    <source>
        <dbReference type="SMART" id="SM01126"/>
    </source>
</evidence>
<reference evidence="3" key="1">
    <citation type="journal article" date="2019" name="Int. J. Syst. Evol. Microbiol.">
        <title>The Global Catalogue of Microorganisms (GCM) 10K type strain sequencing project: providing services to taxonomists for standard genome sequencing and annotation.</title>
        <authorList>
            <consortium name="The Broad Institute Genomics Platform"/>
            <consortium name="The Broad Institute Genome Sequencing Center for Infectious Disease"/>
            <person name="Wu L."/>
            <person name="Ma J."/>
        </authorList>
    </citation>
    <scope>NUCLEOTIDE SEQUENCE [LARGE SCALE GENOMIC DNA]</scope>
    <source>
        <strain evidence="3">WYCCWR 12678</strain>
    </source>
</reference>
<dbReference type="InterPro" id="IPR024445">
    <property type="entry name" value="Tnp_ISXO2-like"/>
</dbReference>
<name>A0ABV9Q935_9BACL</name>
<accession>A0ABV9Q935</accession>